<name>A0AAD1VLE7_PELCU</name>
<organism evidence="1 2">
    <name type="scientific">Pelobates cultripes</name>
    <name type="common">Western spadefoot toad</name>
    <dbReference type="NCBI Taxonomy" id="61616"/>
    <lineage>
        <taxon>Eukaryota</taxon>
        <taxon>Metazoa</taxon>
        <taxon>Chordata</taxon>
        <taxon>Craniata</taxon>
        <taxon>Vertebrata</taxon>
        <taxon>Euteleostomi</taxon>
        <taxon>Amphibia</taxon>
        <taxon>Batrachia</taxon>
        <taxon>Anura</taxon>
        <taxon>Pelobatoidea</taxon>
        <taxon>Pelobatidae</taxon>
        <taxon>Pelobates</taxon>
    </lineage>
</organism>
<gene>
    <name evidence="1" type="ORF">PECUL_23A003739</name>
</gene>
<keyword evidence="2" id="KW-1185">Reference proteome</keyword>
<sequence length="179" mass="20683">MAVIEDQSRRTNIRLRGTAESVSVEELSEYIKGLCGKIVKNCEESAWELDRVHRLPRPQYLSVDKPRDVIAKFHYPKSKELLLQSARKEPSLPAPYKDVLIFADLSLLTIARRREFAEFMKVLRDQKISYRCGYPTKLLIWGNGALHVIKEPEEARNKLKEWGMLTTQNGNSNKAEKKL</sequence>
<dbReference type="AlphaFoldDB" id="A0AAD1VLE7"/>
<reference evidence="1" key="1">
    <citation type="submission" date="2022-03" db="EMBL/GenBank/DDBJ databases">
        <authorList>
            <person name="Alioto T."/>
            <person name="Alioto T."/>
            <person name="Gomez Garrido J."/>
        </authorList>
    </citation>
    <scope>NUCLEOTIDE SEQUENCE</scope>
</reference>
<proteinExistence type="predicted"/>
<dbReference type="Gene3D" id="3.30.250.20">
    <property type="entry name" value="L1 transposable element, C-terminal domain"/>
    <property type="match status" value="1"/>
</dbReference>
<evidence type="ECO:0000313" key="2">
    <source>
        <dbReference type="Proteomes" id="UP001295444"/>
    </source>
</evidence>
<dbReference type="Gene3D" id="3.30.70.1820">
    <property type="entry name" value="L1 transposable element, RRM domain"/>
    <property type="match status" value="1"/>
</dbReference>
<dbReference type="InterPro" id="IPR004244">
    <property type="entry name" value="Transposase_22"/>
</dbReference>
<dbReference type="PANTHER" id="PTHR11505">
    <property type="entry name" value="L1 TRANSPOSABLE ELEMENT-RELATED"/>
    <property type="match status" value="1"/>
</dbReference>
<accession>A0AAD1VLE7</accession>
<evidence type="ECO:0000313" key="1">
    <source>
        <dbReference type="EMBL" id="CAH2221991.1"/>
    </source>
</evidence>
<protein>
    <submittedName>
        <fullName evidence="1">Uncharacterized protein</fullName>
    </submittedName>
</protein>
<dbReference type="InterPro" id="IPR042566">
    <property type="entry name" value="L1_C"/>
</dbReference>
<dbReference type="Proteomes" id="UP001295444">
    <property type="component" value="Chromosome 01"/>
</dbReference>
<dbReference type="EMBL" id="OW240912">
    <property type="protein sequence ID" value="CAH2221991.1"/>
    <property type="molecule type" value="Genomic_DNA"/>
</dbReference>